<name>A0A1Y2AV79_9TREE</name>
<proteinExistence type="predicted"/>
<evidence type="ECO:0000313" key="2">
    <source>
        <dbReference type="EMBL" id="ORY25825.1"/>
    </source>
</evidence>
<keyword evidence="1" id="KW-0472">Membrane</keyword>
<reference evidence="2 3" key="1">
    <citation type="submission" date="2016-07" db="EMBL/GenBank/DDBJ databases">
        <title>Pervasive Adenine N6-methylation of Active Genes in Fungi.</title>
        <authorList>
            <consortium name="DOE Joint Genome Institute"/>
            <person name="Mondo S.J."/>
            <person name="Dannebaum R.O."/>
            <person name="Kuo R.C."/>
            <person name="Labutti K."/>
            <person name="Haridas S."/>
            <person name="Kuo A."/>
            <person name="Salamov A."/>
            <person name="Ahrendt S.R."/>
            <person name="Lipzen A."/>
            <person name="Sullivan W."/>
            <person name="Andreopoulos W.B."/>
            <person name="Clum A."/>
            <person name="Lindquist E."/>
            <person name="Daum C."/>
            <person name="Ramamoorthy G.K."/>
            <person name="Gryganskyi A."/>
            <person name="Culley D."/>
            <person name="Magnuson J.K."/>
            <person name="James T.Y."/>
            <person name="O'Malley M.A."/>
            <person name="Stajich J.E."/>
            <person name="Spatafora J.W."/>
            <person name="Visel A."/>
            <person name="Grigoriev I.V."/>
        </authorList>
    </citation>
    <scope>NUCLEOTIDE SEQUENCE [LARGE SCALE GENOMIC DNA]</scope>
    <source>
        <strain evidence="2 3">68-887.2</strain>
    </source>
</reference>
<dbReference type="Proteomes" id="UP000193986">
    <property type="component" value="Unassembled WGS sequence"/>
</dbReference>
<feature type="transmembrane region" description="Helical" evidence="1">
    <location>
        <begin position="6"/>
        <end position="25"/>
    </location>
</feature>
<evidence type="ECO:0000256" key="1">
    <source>
        <dbReference type="SAM" id="Phobius"/>
    </source>
</evidence>
<evidence type="ECO:0000313" key="3">
    <source>
        <dbReference type="Proteomes" id="UP000193986"/>
    </source>
</evidence>
<keyword evidence="1" id="KW-0812">Transmembrane</keyword>
<dbReference type="AlphaFoldDB" id="A0A1Y2AV79"/>
<accession>A0A1Y2AV79</accession>
<dbReference type="EMBL" id="MCFC01000053">
    <property type="protein sequence ID" value="ORY25825.1"/>
    <property type="molecule type" value="Genomic_DNA"/>
</dbReference>
<organism evidence="2 3">
    <name type="scientific">Naematelia encephala</name>
    <dbReference type="NCBI Taxonomy" id="71784"/>
    <lineage>
        <taxon>Eukaryota</taxon>
        <taxon>Fungi</taxon>
        <taxon>Dikarya</taxon>
        <taxon>Basidiomycota</taxon>
        <taxon>Agaricomycotina</taxon>
        <taxon>Tremellomycetes</taxon>
        <taxon>Tremellales</taxon>
        <taxon>Naemateliaceae</taxon>
        <taxon>Naematelia</taxon>
    </lineage>
</organism>
<sequence length="80" mass="8874">MYNKLALVSVGYIVIVTHDMVYRFFPRFGPQNDVCLESSRWRLSGNTCSGNEGKPNTSFIGWWGGKDPSEDMGIIGSGLL</sequence>
<protein>
    <submittedName>
        <fullName evidence="2">Uncharacterized protein</fullName>
    </submittedName>
</protein>
<dbReference type="InParanoid" id="A0A1Y2AV79"/>
<comment type="caution">
    <text evidence="2">The sequence shown here is derived from an EMBL/GenBank/DDBJ whole genome shotgun (WGS) entry which is preliminary data.</text>
</comment>
<keyword evidence="1" id="KW-1133">Transmembrane helix</keyword>
<gene>
    <name evidence="2" type="ORF">BCR39DRAFT_542935</name>
</gene>
<keyword evidence="3" id="KW-1185">Reference proteome</keyword>